<name>A0A0P0VAK4_ORYSJ</name>
<keyword evidence="3" id="KW-1185">Reference proteome</keyword>
<feature type="region of interest" description="Disordered" evidence="1">
    <location>
        <begin position="1"/>
        <end position="26"/>
    </location>
</feature>
<reference evidence="2 3" key="2">
    <citation type="journal article" date="2013" name="Plant Cell Physiol.">
        <title>Rice Annotation Project Database (RAP-DB): an integrative and interactive database for rice genomics.</title>
        <authorList>
            <person name="Sakai H."/>
            <person name="Lee S.S."/>
            <person name="Tanaka T."/>
            <person name="Numa H."/>
            <person name="Kim J."/>
            <person name="Kawahara Y."/>
            <person name="Wakimoto H."/>
            <person name="Yang C.C."/>
            <person name="Iwamoto M."/>
            <person name="Abe T."/>
            <person name="Yamada Y."/>
            <person name="Muto A."/>
            <person name="Inokuchi H."/>
            <person name="Ikemura T."/>
            <person name="Matsumoto T."/>
            <person name="Sasaki T."/>
            <person name="Itoh T."/>
        </authorList>
    </citation>
    <scope>NUCLEOTIDE SEQUENCE [LARGE SCALE GENOMIC DNA]</scope>
    <source>
        <strain evidence="3">cv. Nipponbare</strain>
    </source>
</reference>
<dbReference type="Proteomes" id="UP000059680">
    <property type="component" value="Chromosome 1"/>
</dbReference>
<evidence type="ECO:0000256" key="1">
    <source>
        <dbReference type="SAM" id="MobiDB-lite"/>
    </source>
</evidence>
<reference evidence="2 3" key="3">
    <citation type="journal article" date="2013" name="Rice">
        <title>Improvement of the Oryza sativa Nipponbare reference genome using next generation sequence and optical map data.</title>
        <authorList>
            <person name="Kawahara Y."/>
            <person name="de la Bastide M."/>
            <person name="Hamilton J.P."/>
            <person name="Kanamori H."/>
            <person name="McCombie W.R."/>
            <person name="Ouyang S."/>
            <person name="Schwartz D.C."/>
            <person name="Tanaka T."/>
            <person name="Wu J."/>
            <person name="Zhou S."/>
            <person name="Childs K.L."/>
            <person name="Davidson R.M."/>
            <person name="Lin H."/>
            <person name="Quesada-Ocampo L."/>
            <person name="Vaillancourt B."/>
            <person name="Sakai H."/>
            <person name="Lee S.S."/>
            <person name="Kim J."/>
            <person name="Numa H."/>
            <person name="Itoh T."/>
            <person name="Buell C.R."/>
            <person name="Matsumoto T."/>
        </authorList>
    </citation>
    <scope>NUCLEOTIDE SEQUENCE [LARGE SCALE GENOMIC DNA]</scope>
    <source>
        <strain evidence="3">cv. Nipponbare</strain>
    </source>
</reference>
<dbReference type="AlphaFoldDB" id="A0A0P0VAK4"/>
<accession>A0A0P0VAK4</accession>
<feature type="non-terminal residue" evidence="2">
    <location>
        <position position="1"/>
    </location>
</feature>
<feature type="compositionally biased region" description="Basic and acidic residues" evidence="1">
    <location>
        <begin position="1"/>
        <end position="15"/>
    </location>
</feature>
<evidence type="ECO:0000313" key="2">
    <source>
        <dbReference type="EMBL" id="BAS75314.1"/>
    </source>
</evidence>
<proteinExistence type="predicted"/>
<reference evidence="3" key="1">
    <citation type="journal article" date="2005" name="Nature">
        <title>The map-based sequence of the rice genome.</title>
        <authorList>
            <consortium name="International rice genome sequencing project (IRGSP)"/>
            <person name="Matsumoto T."/>
            <person name="Wu J."/>
            <person name="Kanamori H."/>
            <person name="Katayose Y."/>
            <person name="Fujisawa M."/>
            <person name="Namiki N."/>
            <person name="Mizuno H."/>
            <person name="Yamamoto K."/>
            <person name="Antonio B.A."/>
            <person name="Baba T."/>
            <person name="Sakata K."/>
            <person name="Nagamura Y."/>
            <person name="Aoki H."/>
            <person name="Arikawa K."/>
            <person name="Arita K."/>
            <person name="Bito T."/>
            <person name="Chiden Y."/>
            <person name="Fujitsuka N."/>
            <person name="Fukunaka R."/>
            <person name="Hamada M."/>
            <person name="Harada C."/>
            <person name="Hayashi A."/>
            <person name="Hijishita S."/>
            <person name="Honda M."/>
            <person name="Hosokawa S."/>
            <person name="Ichikawa Y."/>
            <person name="Idonuma A."/>
            <person name="Iijima M."/>
            <person name="Ikeda M."/>
            <person name="Ikeno M."/>
            <person name="Ito K."/>
            <person name="Ito S."/>
            <person name="Ito T."/>
            <person name="Ito Y."/>
            <person name="Ito Y."/>
            <person name="Iwabuchi A."/>
            <person name="Kamiya K."/>
            <person name="Karasawa W."/>
            <person name="Kurita K."/>
            <person name="Katagiri S."/>
            <person name="Kikuta A."/>
            <person name="Kobayashi H."/>
            <person name="Kobayashi N."/>
            <person name="Machita K."/>
            <person name="Maehara T."/>
            <person name="Masukawa M."/>
            <person name="Mizubayashi T."/>
            <person name="Mukai Y."/>
            <person name="Nagasaki H."/>
            <person name="Nagata Y."/>
            <person name="Naito S."/>
            <person name="Nakashima M."/>
            <person name="Nakama Y."/>
            <person name="Nakamichi Y."/>
            <person name="Nakamura M."/>
            <person name="Meguro A."/>
            <person name="Negishi M."/>
            <person name="Ohta I."/>
            <person name="Ohta T."/>
            <person name="Okamoto M."/>
            <person name="Ono N."/>
            <person name="Saji S."/>
            <person name="Sakaguchi M."/>
            <person name="Sakai K."/>
            <person name="Shibata M."/>
            <person name="Shimokawa T."/>
            <person name="Song J."/>
            <person name="Takazaki Y."/>
            <person name="Terasawa K."/>
            <person name="Tsugane M."/>
            <person name="Tsuji K."/>
            <person name="Ueda S."/>
            <person name="Waki K."/>
            <person name="Yamagata H."/>
            <person name="Yamamoto M."/>
            <person name="Yamamoto S."/>
            <person name="Yamane H."/>
            <person name="Yoshiki S."/>
            <person name="Yoshihara R."/>
            <person name="Yukawa K."/>
            <person name="Zhong H."/>
            <person name="Yano M."/>
            <person name="Yuan Q."/>
            <person name="Ouyang S."/>
            <person name="Liu J."/>
            <person name="Jones K.M."/>
            <person name="Gansberger K."/>
            <person name="Moffat K."/>
            <person name="Hill J."/>
            <person name="Bera J."/>
            <person name="Fadrosh D."/>
            <person name="Jin S."/>
            <person name="Johri S."/>
            <person name="Kim M."/>
            <person name="Overton L."/>
            <person name="Reardon M."/>
            <person name="Tsitrin T."/>
            <person name="Vuong H."/>
            <person name="Weaver B."/>
            <person name="Ciecko A."/>
            <person name="Tallon L."/>
            <person name="Jackson J."/>
            <person name="Pai G."/>
            <person name="Aken S.V."/>
            <person name="Utterback T."/>
            <person name="Reidmuller S."/>
            <person name="Feldblyum T."/>
            <person name="Hsiao J."/>
            <person name="Zismann V."/>
            <person name="Iobst S."/>
            <person name="de Vazeille A.R."/>
            <person name="Buell C.R."/>
            <person name="Ying K."/>
            <person name="Li Y."/>
            <person name="Lu T."/>
            <person name="Huang Y."/>
            <person name="Zhao Q."/>
            <person name="Feng Q."/>
            <person name="Zhang L."/>
            <person name="Zhu J."/>
            <person name="Weng Q."/>
            <person name="Mu J."/>
            <person name="Lu Y."/>
            <person name="Fan D."/>
            <person name="Liu Y."/>
            <person name="Guan J."/>
            <person name="Zhang Y."/>
            <person name="Yu S."/>
            <person name="Liu X."/>
            <person name="Zhang Y."/>
            <person name="Hong G."/>
            <person name="Han B."/>
            <person name="Choisne N."/>
            <person name="Demange N."/>
            <person name="Orjeda G."/>
            <person name="Samain S."/>
            <person name="Cattolico L."/>
            <person name="Pelletier E."/>
            <person name="Couloux A."/>
            <person name="Segurens B."/>
            <person name="Wincker P."/>
            <person name="D'Hont A."/>
            <person name="Scarpelli C."/>
            <person name="Weissenbach J."/>
            <person name="Salanoubat M."/>
            <person name="Quetier F."/>
            <person name="Yu Y."/>
            <person name="Kim H.R."/>
            <person name="Rambo T."/>
            <person name="Currie J."/>
            <person name="Collura K."/>
            <person name="Luo M."/>
            <person name="Yang T."/>
            <person name="Ammiraju J.S.S."/>
            <person name="Engler F."/>
            <person name="Soderlund C."/>
            <person name="Wing R.A."/>
            <person name="Palmer L.E."/>
            <person name="de la Bastide M."/>
            <person name="Spiegel L."/>
            <person name="Nascimento L."/>
            <person name="Zutavern T."/>
            <person name="O'Shaughnessy A."/>
            <person name="Dike S."/>
            <person name="Dedhia N."/>
            <person name="Preston R."/>
            <person name="Balija V."/>
            <person name="McCombie W.R."/>
            <person name="Chow T."/>
            <person name="Chen H."/>
            <person name="Chung M."/>
            <person name="Chen C."/>
            <person name="Shaw J."/>
            <person name="Wu H."/>
            <person name="Hsiao K."/>
            <person name="Chao Y."/>
            <person name="Chu M."/>
            <person name="Cheng C."/>
            <person name="Hour A."/>
            <person name="Lee P."/>
            <person name="Lin S."/>
            <person name="Lin Y."/>
            <person name="Liou J."/>
            <person name="Liu S."/>
            <person name="Hsing Y."/>
            <person name="Raghuvanshi S."/>
            <person name="Mohanty A."/>
            <person name="Bharti A.K."/>
            <person name="Gaur A."/>
            <person name="Gupta V."/>
            <person name="Kumar D."/>
            <person name="Ravi V."/>
            <person name="Vij S."/>
            <person name="Kapur A."/>
            <person name="Khurana P."/>
            <person name="Khurana P."/>
            <person name="Khurana J.P."/>
            <person name="Tyagi A.K."/>
            <person name="Gaikwad K."/>
            <person name="Singh A."/>
            <person name="Dalal V."/>
            <person name="Srivastava S."/>
            <person name="Dixit A."/>
            <person name="Pal A.K."/>
            <person name="Ghazi I.A."/>
            <person name="Yadav M."/>
            <person name="Pandit A."/>
            <person name="Bhargava A."/>
            <person name="Sureshbabu K."/>
            <person name="Batra K."/>
            <person name="Sharma T.R."/>
            <person name="Mohapatra T."/>
            <person name="Singh N.K."/>
            <person name="Messing J."/>
            <person name="Nelson A.B."/>
            <person name="Fuks G."/>
            <person name="Kavchok S."/>
            <person name="Keizer G."/>
            <person name="Linton E."/>
            <person name="Llaca V."/>
            <person name="Song R."/>
            <person name="Tanyolac B."/>
            <person name="Young S."/>
            <person name="Ho-Il K."/>
            <person name="Hahn J.H."/>
            <person name="Sangsakoo G."/>
            <person name="Vanavichit A."/>
            <person name="de Mattos Luiz.A.T."/>
            <person name="Zimmer P.D."/>
            <person name="Malone G."/>
            <person name="Dellagostin O."/>
            <person name="de Oliveira A.C."/>
            <person name="Bevan M."/>
            <person name="Bancroft I."/>
            <person name="Minx P."/>
            <person name="Cordum H."/>
            <person name="Wilson R."/>
            <person name="Cheng Z."/>
            <person name="Jin W."/>
            <person name="Jiang J."/>
            <person name="Leong S.A."/>
            <person name="Iwama H."/>
            <person name="Gojobori T."/>
            <person name="Itoh T."/>
            <person name="Niimura Y."/>
            <person name="Fujii Y."/>
            <person name="Habara T."/>
            <person name="Sakai H."/>
            <person name="Sato Y."/>
            <person name="Wilson G."/>
            <person name="Kumar K."/>
            <person name="McCouch S."/>
            <person name="Juretic N."/>
            <person name="Hoen D."/>
            <person name="Wright S."/>
            <person name="Bruskiewich R."/>
            <person name="Bureau T."/>
            <person name="Miyao A."/>
            <person name="Hirochika H."/>
            <person name="Nishikawa T."/>
            <person name="Kadowaki K."/>
            <person name="Sugiura M."/>
            <person name="Burr B."/>
            <person name="Sasaki T."/>
        </authorList>
    </citation>
    <scope>NUCLEOTIDE SEQUENCE [LARGE SCALE GENOMIC DNA]</scope>
    <source>
        <strain evidence="3">cv. Nipponbare</strain>
    </source>
</reference>
<organism evidence="2 3">
    <name type="scientific">Oryza sativa subsp. japonica</name>
    <name type="common">Rice</name>
    <dbReference type="NCBI Taxonomy" id="39947"/>
    <lineage>
        <taxon>Eukaryota</taxon>
        <taxon>Viridiplantae</taxon>
        <taxon>Streptophyta</taxon>
        <taxon>Embryophyta</taxon>
        <taxon>Tracheophyta</taxon>
        <taxon>Spermatophyta</taxon>
        <taxon>Magnoliopsida</taxon>
        <taxon>Liliopsida</taxon>
        <taxon>Poales</taxon>
        <taxon>Poaceae</taxon>
        <taxon>BOP clade</taxon>
        <taxon>Oryzoideae</taxon>
        <taxon>Oryzeae</taxon>
        <taxon>Oryzinae</taxon>
        <taxon>Oryza</taxon>
        <taxon>Oryza sativa</taxon>
    </lineage>
</organism>
<sequence length="26" mass="2998">STSKPLQEDDGKRQTDFVVDDDNWSD</sequence>
<dbReference type="PaxDb" id="39947-A0A0P0VAK4"/>
<dbReference type="EMBL" id="AP014957">
    <property type="protein sequence ID" value="BAS75314.1"/>
    <property type="molecule type" value="Genomic_DNA"/>
</dbReference>
<evidence type="ECO:0000313" key="3">
    <source>
        <dbReference type="Proteomes" id="UP000059680"/>
    </source>
</evidence>
<dbReference type="Gramene" id="Os01t0857925-00">
    <property type="protein sequence ID" value="Os01t0857925-00"/>
    <property type="gene ID" value="Os01g0857925"/>
</dbReference>
<gene>
    <name evidence="2" type="ordered locus">Os01g0857925</name>
    <name evidence="2" type="ORF">OSNPB_010857925</name>
</gene>
<protein>
    <submittedName>
        <fullName evidence="2">Os01g0857925 protein</fullName>
    </submittedName>
</protein>
<dbReference type="InParanoid" id="A0A0P0VAK4"/>